<dbReference type="GO" id="GO:0009847">
    <property type="term" value="P:spore germination"/>
    <property type="evidence" value="ECO:0007669"/>
    <property type="project" value="InterPro"/>
</dbReference>
<keyword evidence="4" id="KW-0732">Signal</keyword>
<keyword evidence="5" id="KW-0472">Membrane</keyword>
<proteinExistence type="inferred from homology"/>
<dbReference type="Proteomes" id="UP001234602">
    <property type="component" value="Unassembled WGS sequence"/>
</dbReference>
<comment type="similarity">
    <text evidence="2">Belongs to the GerABKC lipoprotein family.</text>
</comment>
<evidence type="ECO:0000256" key="5">
    <source>
        <dbReference type="ARBA" id="ARBA00023136"/>
    </source>
</evidence>
<evidence type="ECO:0000256" key="6">
    <source>
        <dbReference type="ARBA" id="ARBA00023139"/>
    </source>
</evidence>
<evidence type="ECO:0000256" key="7">
    <source>
        <dbReference type="ARBA" id="ARBA00023288"/>
    </source>
</evidence>
<feature type="domain" description="Spore germination protein N-terminal" evidence="9">
    <location>
        <begin position="41"/>
        <end position="217"/>
    </location>
</feature>
<evidence type="ECO:0000256" key="4">
    <source>
        <dbReference type="ARBA" id="ARBA00022729"/>
    </source>
</evidence>
<dbReference type="PANTHER" id="PTHR35789">
    <property type="entry name" value="SPORE GERMINATION PROTEIN B3"/>
    <property type="match status" value="1"/>
</dbReference>
<feature type="domain" description="Spore germination GerAC-like C-terminal" evidence="8">
    <location>
        <begin position="235"/>
        <end position="398"/>
    </location>
</feature>
<keyword evidence="3" id="KW-0309">Germination</keyword>
<dbReference type="AlphaFoldDB" id="A0AAW7II36"/>
<keyword evidence="6" id="KW-0564">Palmitate</keyword>
<protein>
    <submittedName>
        <fullName evidence="10">Ger(X)C family spore germination protein</fullName>
    </submittedName>
</protein>
<evidence type="ECO:0000313" key="11">
    <source>
        <dbReference type="Proteomes" id="UP001234602"/>
    </source>
</evidence>
<dbReference type="RefSeq" id="WP_061461794.1">
    <property type="nucleotide sequence ID" value="NZ_CP011008.1"/>
</dbReference>
<comment type="caution">
    <text evidence="10">The sequence shown here is derived from an EMBL/GenBank/DDBJ whole genome shotgun (WGS) entry which is preliminary data.</text>
</comment>
<gene>
    <name evidence="10" type="ORF">QUF89_24010</name>
</gene>
<evidence type="ECO:0000256" key="2">
    <source>
        <dbReference type="ARBA" id="ARBA00007886"/>
    </source>
</evidence>
<dbReference type="InterPro" id="IPR038501">
    <property type="entry name" value="Spore_GerAC_C_sf"/>
</dbReference>
<keyword evidence="7" id="KW-0449">Lipoprotein</keyword>
<evidence type="ECO:0000259" key="9">
    <source>
        <dbReference type="Pfam" id="PF25198"/>
    </source>
</evidence>
<dbReference type="Pfam" id="PF05504">
    <property type="entry name" value="Spore_GerAC"/>
    <property type="match status" value="1"/>
</dbReference>
<dbReference type="InterPro" id="IPR008844">
    <property type="entry name" value="Spore_GerAC-like"/>
</dbReference>
<dbReference type="NCBIfam" id="TIGR02887">
    <property type="entry name" value="spore_ger_x_C"/>
    <property type="match status" value="1"/>
</dbReference>
<dbReference type="InterPro" id="IPR057336">
    <property type="entry name" value="GerAC_N"/>
</dbReference>
<dbReference type="EMBL" id="JAUCEY010000008">
    <property type="protein sequence ID" value="MDM5455180.1"/>
    <property type="molecule type" value="Genomic_DNA"/>
</dbReference>
<evidence type="ECO:0000259" key="8">
    <source>
        <dbReference type="Pfam" id="PF05504"/>
    </source>
</evidence>
<sequence>MNNSWRRKRILEKGKRRHFMKSVLLLLGICGTTPFLSGCWDRVEITDLAVVTAAAIDKKDDNQIELSVQVFIPSSISSGGGQGGSSQGGGGVTTLVRSEKGSNISDALSRLQSKLPRKVFWGHCKVFVFGEKLAKEGVQEQLDFLLRHPQPREKANVYVSKGKAKPILESLPPLENYSGEVLRELSDLHIGMLVTLQDLDEMLTGKPQAAVIPFIKILPPGKGQTKLQGIPYIVGSAVFKKDKMTGTITEKETRGLLWLRDEIESYTVTLQPKGVKGEISLNPVTAKVKIIPQIINDKWKLLVKVNTEGAVIQNGTNLDLSSPKSLKMAERAYQKDIEKRIELAFLNTQHKKSDILGLGKDFYRKYPKQFNKVENHWDEIFAEMEVEIDVMAYIRRQGYINKPAGLSENEVKDK</sequence>
<comment type="subcellular location">
    <subcellularLocation>
        <location evidence="1">Membrane</location>
        <topology evidence="1">Lipid-anchor</topology>
    </subcellularLocation>
</comment>
<organism evidence="10 11">
    <name type="scientific">Peribacillus simplex</name>
    <dbReference type="NCBI Taxonomy" id="1478"/>
    <lineage>
        <taxon>Bacteria</taxon>
        <taxon>Bacillati</taxon>
        <taxon>Bacillota</taxon>
        <taxon>Bacilli</taxon>
        <taxon>Bacillales</taxon>
        <taxon>Bacillaceae</taxon>
        <taxon>Peribacillus</taxon>
    </lineage>
</organism>
<name>A0AAW7II36_9BACI</name>
<evidence type="ECO:0000313" key="10">
    <source>
        <dbReference type="EMBL" id="MDM5455180.1"/>
    </source>
</evidence>
<accession>A0AAW7II36</accession>
<dbReference type="Pfam" id="PF25198">
    <property type="entry name" value="Spore_GerAC_N"/>
    <property type="match status" value="1"/>
</dbReference>
<dbReference type="Gene3D" id="3.30.300.210">
    <property type="entry name" value="Nutrient germinant receptor protein C, domain 3"/>
    <property type="match status" value="1"/>
</dbReference>
<dbReference type="PANTHER" id="PTHR35789:SF1">
    <property type="entry name" value="SPORE GERMINATION PROTEIN B3"/>
    <property type="match status" value="1"/>
</dbReference>
<evidence type="ECO:0000256" key="3">
    <source>
        <dbReference type="ARBA" id="ARBA00022544"/>
    </source>
</evidence>
<dbReference type="GO" id="GO:0016020">
    <property type="term" value="C:membrane"/>
    <property type="evidence" value="ECO:0007669"/>
    <property type="project" value="UniProtKB-SubCell"/>
</dbReference>
<dbReference type="InterPro" id="IPR046953">
    <property type="entry name" value="Spore_GerAC-like_C"/>
</dbReference>
<dbReference type="Gene3D" id="6.20.190.10">
    <property type="entry name" value="Nutrient germinant receptor protein C, domain 1"/>
    <property type="match status" value="1"/>
</dbReference>
<reference evidence="10" key="1">
    <citation type="submission" date="2023-06" db="EMBL/GenBank/DDBJ databases">
        <title>Comparative genomics of Bacillaceae isolates and their secondary metabolite potential.</title>
        <authorList>
            <person name="Song L."/>
            <person name="Nielsen L.J."/>
            <person name="Mohite O."/>
            <person name="Xu X."/>
            <person name="Weber T."/>
            <person name="Kovacs A.T."/>
        </authorList>
    </citation>
    <scope>NUCLEOTIDE SEQUENCE</scope>
    <source>
        <strain evidence="10">D8_B_37</strain>
    </source>
</reference>
<evidence type="ECO:0000256" key="1">
    <source>
        <dbReference type="ARBA" id="ARBA00004635"/>
    </source>
</evidence>